<accession>A0A1H5FK12</accession>
<evidence type="ECO:0000313" key="2">
    <source>
        <dbReference type="EMBL" id="SEE03800.1"/>
    </source>
</evidence>
<dbReference type="Gene3D" id="3.10.450.50">
    <property type="match status" value="1"/>
</dbReference>
<name>A0A1H5FK12_9BRAD</name>
<evidence type="ECO:0000256" key="1">
    <source>
        <dbReference type="SAM" id="MobiDB-lite"/>
    </source>
</evidence>
<dbReference type="EMBL" id="FNTH01000001">
    <property type="protein sequence ID" value="SEE03800.1"/>
    <property type="molecule type" value="Genomic_DNA"/>
</dbReference>
<proteinExistence type="predicted"/>
<dbReference type="OrthoDB" id="9809822at2"/>
<dbReference type="SUPFAM" id="SSF54427">
    <property type="entry name" value="NTF2-like"/>
    <property type="match status" value="1"/>
</dbReference>
<dbReference type="RefSeq" id="WP_092124049.1">
    <property type="nucleotide sequence ID" value="NZ_FNTH01000001.1"/>
</dbReference>
<protein>
    <submittedName>
        <fullName evidence="2">SnoaL-like polyketide cyclase</fullName>
    </submittedName>
</protein>
<reference evidence="2 3" key="1">
    <citation type="submission" date="2016-10" db="EMBL/GenBank/DDBJ databases">
        <authorList>
            <person name="de Groot N.N."/>
        </authorList>
    </citation>
    <scope>NUCLEOTIDE SEQUENCE [LARGE SCALE GENOMIC DNA]</scope>
    <source>
        <strain evidence="2 3">MT12</strain>
    </source>
</reference>
<gene>
    <name evidence="2" type="ORF">SAMN05444164_6690</name>
</gene>
<dbReference type="GO" id="GO:0030638">
    <property type="term" value="P:polyketide metabolic process"/>
    <property type="evidence" value="ECO:0007669"/>
    <property type="project" value="InterPro"/>
</dbReference>
<dbReference type="InterPro" id="IPR009959">
    <property type="entry name" value="Cyclase_SnoaL-like"/>
</dbReference>
<evidence type="ECO:0000313" key="3">
    <source>
        <dbReference type="Proteomes" id="UP000198992"/>
    </source>
</evidence>
<dbReference type="Pfam" id="PF07366">
    <property type="entry name" value="SnoaL"/>
    <property type="match status" value="1"/>
</dbReference>
<dbReference type="AlphaFoldDB" id="A0A1H5FK12"/>
<dbReference type="Proteomes" id="UP000198992">
    <property type="component" value="Unassembled WGS sequence"/>
</dbReference>
<sequence length="175" mass="19128">MSEENKTIVGRWFKEFWGNPWNPRVINELAAADIVVHYPMHEPKKGRAAVTKFMTEFREAFPDLNFWGVGDLVAEGNLVVGRWEGGGTHTGPAFSDFRFGSLPAASGRKMTFAGTTVLRVQDGRIAEELGQEDAITAMLQLGLIRLPEPDGTATRPGGELPAGWNNMPESAAASR</sequence>
<feature type="region of interest" description="Disordered" evidence="1">
    <location>
        <begin position="149"/>
        <end position="175"/>
    </location>
</feature>
<dbReference type="InterPro" id="IPR032710">
    <property type="entry name" value="NTF2-like_dom_sf"/>
</dbReference>
<dbReference type="PANTHER" id="PTHR38436">
    <property type="entry name" value="POLYKETIDE CYCLASE SNOAL-LIKE DOMAIN"/>
    <property type="match status" value="1"/>
</dbReference>
<organism evidence="2 3">
    <name type="scientific">Bradyrhizobium erythrophlei</name>
    <dbReference type="NCBI Taxonomy" id="1437360"/>
    <lineage>
        <taxon>Bacteria</taxon>
        <taxon>Pseudomonadati</taxon>
        <taxon>Pseudomonadota</taxon>
        <taxon>Alphaproteobacteria</taxon>
        <taxon>Hyphomicrobiales</taxon>
        <taxon>Nitrobacteraceae</taxon>
        <taxon>Bradyrhizobium</taxon>
    </lineage>
</organism>
<dbReference type="PANTHER" id="PTHR38436:SF1">
    <property type="entry name" value="ESTER CYCLASE"/>
    <property type="match status" value="1"/>
</dbReference>